<dbReference type="Pfam" id="PF20349">
    <property type="entry name" value="DUF6644"/>
    <property type="match status" value="1"/>
</dbReference>
<feature type="transmembrane region" description="Helical" evidence="1">
    <location>
        <begin position="107"/>
        <end position="128"/>
    </location>
</feature>
<keyword evidence="1" id="KW-1133">Transmembrane helix</keyword>
<accession>A0ABV7E681</accession>
<gene>
    <name evidence="3" type="ORF">ACFODU_06550</name>
</gene>
<dbReference type="RefSeq" id="WP_336926267.1">
    <property type="nucleotide sequence ID" value="NZ_JBANRO010000006.1"/>
</dbReference>
<keyword evidence="4" id="KW-1185">Reference proteome</keyword>
<comment type="caution">
    <text evidence="3">The sequence shown here is derived from an EMBL/GenBank/DDBJ whole genome shotgun (WGS) entry which is preliminary data.</text>
</comment>
<reference evidence="4" key="1">
    <citation type="journal article" date="2019" name="Int. J. Syst. Evol. Microbiol.">
        <title>The Global Catalogue of Microorganisms (GCM) 10K type strain sequencing project: providing services to taxonomists for standard genome sequencing and annotation.</title>
        <authorList>
            <consortium name="The Broad Institute Genomics Platform"/>
            <consortium name="The Broad Institute Genome Sequencing Center for Infectious Disease"/>
            <person name="Wu L."/>
            <person name="Ma J."/>
        </authorList>
    </citation>
    <scope>NUCLEOTIDE SEQUENCE [LARGE SCALE GENOMIC DNA]</scope>
    <source>
        <strain evidence="4">KCTC 52607</strain>
    </source>
</reference>
<organism evidence="3 4">
    <name type="scientific">Alteraurantiacibacter palmitatis</name>
    <dbReference type="NCBI Taxonomy" id="2054628"/>
    <lineage>
        <taxon>Bacteria</taxon>
        <taxon>Pseudomonadati</taxon>
        <taxon>Pseudomonadota</taxon>
        <taxon>Alphaproteobacteria</taxon>
        <taxon>Sphingomonadales</taxon>
        <taxon>Erythrobacteraceae</taxon>
        <taxon>Alteraurantiacibacter</taxon>
    </lineage>
</organism>
<feature type="transmembrane region" description="Helical" evidence="1">
    <location>
        <begin position="149"/>
        <end position="168"/>
    </location>
</feature>
<evidence type="ECO:0000256" key="1">
    <source>
        <dbReference type="SAM" id="Phobius"/>
    </source>
</evidence>
<evidence type="ECO:0000313" key="4">
    <source>
        <dbReference type="Proteomes" id="UP001595456"/>
    </source>
</evidence>
<evidence type="ECO:0000313" key="3">
    <source>
        <dbReference type="EMBL" id="MFC3097461.1"/>
    </source>
</evidence>
<sequence length="171" mass="18952">MTDWLRTTFLLDFSFWLTETSLSLFMVENFWNVPIAQVIHIVSIALAFASLLMLTLRVNEKAGTTLSISANAARYLPWMWWGLAGIVISGLLMITAEPIRNMVNAVFWIKMVLLAVAMVLSISFQKAVKAKAIAAGDAYVASSGTRTTGIALVVLWCFIMLCGRWIAYVPV</sequence>
<feature type="domain" description="DUF6644" evidence="2">
    <location>
        <begin position="35"/>
        <end position="168"/>
    </location>
</feature>
<proteinExistence type="predicted"/>
<name>A0ABV7E681_9SPHN</name>
<feature type="transmembrane region" description="Helical" evidence="1">
    <location>
        <begin position="75"/>
        <end position="95"/>
    </location>
</feature>
<keyword evidence="1" id="KW-0812">Transmembrane</keyword>
<evidence type="ECO:0000259" key="2">
    <source>
        <dbReference type="Pfam" id="PF20349"/>
    </source>
</evidence>
<feature type="transmembrane region" description="Helical" evidence="1">
    <location>
        <begin position="35"/>
        <end position="54"/>
    </location>
</feature>
<dbReference type="InterPro" id="IPR046586">
    <property type="entry name" value="DUF6644"/>
</dbReference>
<protein>
    <submittedName>
        <fullName evidence="3">DUF6644 family protein</fullName>
    </submittedName>
</protein>
<dbReference type="Proteomes" id="UP001595456">
    <property type="component" value="Unassembled WGS sequence"/>
</dbReference>
<dbReference type="EMBL" id="JBHRST010000008">
    <property type="protein sequence ID" value="MFC3097461.1"/>
    <property type="molecule type" value="Genomic_DNA"/>
</dbReference>
<keyword evidence="1" id="KW-0472">Membrane</keyword>